<reference evidence="1 2" key="1">
    <citation type="journal article" date="2015" name="Genome Announc.">
        <title>Expanding the biotechnology potential of lactobacilli through comparative genomics of 213 strains and associated genera.</title>
        <authorList>
            <person name="Sun Z."/>
            <person name="Harris H.M."/>
            <person name="McCann A."/>
            <person name="Guo C."/>
            <person name="Argimon S."/>
            <person name="Zhang W."/>
            <person name="Yang X."/>
            <person name="Jeffery I.B."/>
            <person name="Cooney J.C."/>
            <person name="Kagawa T.F."/>
            <person name="Liu W."/>
            <person name="Song Y."/>
            <person name="Salvetti E."/>
            <person name="Wrobel A."/>
            <person name="Rasinkangas P."/>
            <person name="Parkhill J."/>
            <person name="Rea M.C."/>
            <person name="O'Sullivan O."/>
            <person name="Ritari J."/>
            <person name="Douillard F.P."/>
            <person name="Paul Ross R."/>
            <person name="Yang R."/>
            <person name="Briner A.E."/>
            <person name="Felis G.E."/>
            <person name="de Vos W.M."/>
            <person name="Barrangou R."/>
            <person name="Klaenhammer T.R."/>
            <person name="Caufield P.W."/>
            <person name="Cui Y."/>
            <person name="Zhang H."/>
            <person name="O'Toole P.W."/>
        </authorList>
    </citation>
    <scope>NUCLEOTIDE SEQUENCE [LARGE SCALE GENOMIC DNA]</scope>
    <source>
        <strain evidence="1 2">DSM 19907</strain>
    </source>
</reference>
<evidence type="ECO:0000313" key="2">
    <source>
        <dbReference type="Proteomes" id="UP000051977"/>
    </source>
</evidence>
<comment type="caution">
    <text evidence="1">The sequence shown here is derived from an EMBL/GenBank/DDBJ whole genome shotgun (WGS) entry which is preliminary data.</text>
</comment>
<proteinExistence type="predicted"/>
<accession>A0ABR5PFX9</accession>
<dbReference type="Proteomes" id="UP000051977">
    <property type="component" value="Unassembled WGS sequence"/>
</dbReference>
<protein>
    <recommendedName>
        <fullName evidence="3">DUF5776 domain-containing protein</fullName>
    </recommendedName>
</protein>
<dbReference type="EMBL" id="AZEI01000008">
    <property type="protein sequence ID" value="KRL18256.1"/>
    <property type="molecule type" value="Genomic_DNA"/>
</dbReference>
<keyword evidence="2" id="KW-1185">Reference proteome</keyword>
<organism evidence="1 2">
    <name type="scientific">Lentilactobacillus rapi DSM 19907 = JCM 15042</name>
    <dbReference type="NCBI Taxonomy" id="1423795"/>
    <lineage>
        <taxon>Bacteria</taxon>
        <taxon>Bacillati</taxon>
        <taxon>Bacillota</taxon>
        <taxon>Bacilli</taxon>
        <taxon>Lactobacillales</taxon>
        <taxon>Lactobacillaceae</taxon>
        <taxon>Lentilactobacillus</taxon>
    </lineage>
</organism>
<name>A0ABR5PFX9_9LACO</name>
<sequence>MDIDFNQRLKPIKKGHVLKVRGHDYSHGTNVHQHGALRYRIAGGYVTGNSRYVKVVR</sequence>
<evidence type="ECO:0000313" key="1">
    <source>
        <dbReference type="EMBL" id="KRL18256.1"/>
    </source>
</evidence>
<gene>
    <name evidence="1" type="ORF">FD12_GL000090</name>
</gene>
<evidence type="ECO:0008006" key="3">
    <source>
        <dbReference type="Google" id="ProtNLM"/>
    </source>
</evidence>